<accession>A0A081BND8</accession>
<organism evidence="2">
    <name type="scientific">Candidatus Moduliflexus flocculans</name>
    <dbReference type="NCBI Taxonomy" id="1499966"/>
    <lineage>
        <taxon>Bacteria</taxon>
        <taxon>Candidatus Moduliflexota</taxon>
        <taxon>Candidatus Moduliflexia</taxon>
        <taxon>Candidatus Moduliflexales</taxon>
        <taxon>Candidatus Moduliflexaceae</taxon>
    </lineage>
</organism>
<evidence type="ECO:0000313" key="2">
    <source>
        <dbReference type="EMBL" id="GAK51904.1"/>
    </source>
</evidence>
<keyword evidence="3" id="KW-1185">Reference proteome</keyword>
<dbReference type="HOGENOM" id="CLU_808453_0_0_0"/>
<dbReference type="InterPro" id="IPR036514">
    <property type="entry name" value="SGNH_hydro_sf"/>
</dbReference>
<name>A0A081BND8_9BACT</name>
<dbReference type="CDD" id="cd00229">
    <property type="entry name" value="SGNH_hydrolase"/>
    <property type="match status" value="1"/>
</dbReference>
<evidence type="ECO:0000256" key="1">
    <source>
        <dbReference type="SAM" id="Phobius"/>
    </source>
</evidence>
<dbReference type="Gene3D" id="3.40.50.1110">
    <property type="entry name" value="SGNH hydrolase"/>
    <property type="match status" value="2"/>
</dbReference>
<keyword evidence="1" id="KW-0472">Membrane</keyword>
<evidence type="ECO:0008006" key="4">
    <source>
        <dbReference type="Google" id="ProtNLM"/>
    </source>
</evidence>
<dbReference type="EMBL" id="DF820457">
    <property type="protein sequence ID" value="GAK51904.1"/>
    <property type="molecule type" value="Genomic_DNA"/>
</dbReference>
<evidence type="ECO:0000313" key="3">
    <source>
        <dbReference type="Proteomes" id="UP000030700"/>
    </source>
</evidence>
<dbReference type="Pfam" id="PF00657">
    <property type="entry name" value="Lipase_GDSL"/>
    <property type="match status" value="1"/>
</dbReference>
<dbReference type="SUPFAM" id="SSF52266">
    <property type="entry name" value="SGNH hydrolase"/>
    <property type="match status" value="1"/>
</dbReference>
<dbReference type="STRING" id="1499966.U14_03150"/>
<keyword evidence="1" id="KW-0812">Transmembrane</keyword>
<feature type="transmembrane region" description="Helical" evidence="1">
    <location>
        <begin position="12"/>
        <end position="33"/>
    </location>
</feature>
<dbReference type="InterPro" id="IPR001087">
    <property type="entry name" value="GDSL"/>
</dbReference>
<sequence length="368" mass="43105">MKVSLKTIKKMLGILGFNIFLCCIGIFFIELIFGDWLKKNNLNQLNLIRSREISFNIQRLYPYHQHTIKYRRDQYGLRGDFTNPSEITMLTVGGSTTDQRYINEGETWQDVLSQNFTHLGKCIIVANAGVDGQSSIGHAKNFDWWFPSIPELHPQYILFYIGINDFYNDIESFYDPLAIKEMTHNTQRVIQTIRQNSAVFYVVRTLITIYNALVAKIDHGSVNFNNINWVTTPILSTDDYERLMRPRLNAYALRLQILCDKTYKMGAIPIFVTQPTRNYRFYHNEFQGIAELPEYFGATINGIDYYYMMRKLDAVTMQICQENHGICIDMDQEVKLWQDHDFYDRFHMTPTGTRKIGDYLFNSLKGKL</sequence>
<proteinExistence type="predicted"/>
<keyword evidence="1" id="KW-1133">Transmembrane helix</keyword>
<gene>
    <name evidence="2" type="ORF">U14_03150</name>
</gene>
<reference evidence="2" key="1">
    <citation type="journal article" date="2015" name="PeerJ">
        <title>First genomic representation of candidate bacterial phylum KSB3 points to enhanced environmental sensing as a trigger of wastewater bulking.</title>
        <authorList>
            <person name="Sekiguchi Y."/>
            <person name="Ohashi A."/>
            <person name="Parks D.H."/>
            <person name="Yamauchi T."/>
            <person name="Tyson G.W."/>
            <person name="Hugenholtz P."/>
        </authorList>
    </citation>
    <scope>NUCLEOTIDE SEQUENCE [LARGE SCALE GENOMIC DNA]</scope>
</reference>
<dbReference type="Proteomes" id="UP000030700">
    <property type="component" value="Unassembled WGS sequence"/>
</dbReference>
<dbReference type="PANTHER" id="PTHR30383">
    <property type="entry name" value="THIOESTERASE 1/PROTEASE 1/LYSOPHOSPHOLIPASE L1"/>
    <property type="match status" value="1"/>
</dbReference>
<dbReference type="AlphaFoldDB" id="A0A081BND8"/>
<dbReference type="InterPro" id="IPR051532">
    <property type="entry name" value="Ester_Hydrolysis_Enzymes"/>
</dbReference>
<protein>
    <recommendedName>
        <fullName evidence="4">SGNH hydrolase-type esterase domain-containing protein</fullName>
    </recommendedName>
</protein>